<dbReference type="InterPro" id="IPR029058">
    <property type="entry name" value="AB_hydrolase_fold"/>
</dbReference>
<dbReference type="Proteomes" id="UP000283087">
    <property type="component" value="Unassembled WGS sequence"/>
</dbReference>
<dbReference type="SUPFAM" id="SSF53474">
    <property type="entry name" value="alpha/beta-Hydrolases"/>
    <property type="match status" value="1"/>
</dbReference>
<dbReference type="OrthoDB" id="5290302at2"/>
<dbReference type="Pfam" id="PF12697">
    <property type="entry name" value="Abhydrolase_6"/>
    <property type="match status" value="1"/>
</dbReference>
<comment type="caution">
    <text evidence="2">The sequence shown here is derived from an EMBL/GenBank/DDBJ whole genome shotgun (WGS) entry which is preliminary data.</text>
</comment>
<accession>A0A430KRK5</accession>
<keyword evidence="3" id="KW-1185">Reference proteome</keyword>
<dbReference type="EMBL" id="RQXW01000006">
    <property type="protein sequence ID" value="RTE66141.1"/>
    <property type="molecule type" value="Genomic_DNA"/>
</dbReference>
<gene>
    <name evidence="2" type="ORF">EH243_08455</name>
</gene>
<dbReference type="PRINTS" id="PR00111">
    <property type="entry name" value="ABHYDROLASE"/>
</dbReference>
<evidence type="ECO:0000313" key="3">
    <source>
        <dbReference type="Proteomes" id="UP000283087"/>
    </source>
</evidence>
<dbReference type="GO" id="GO:0016787">
    <property type="term" value="F:hydrolase activity"/>
    <property type="evidence" value="ECO:0007669"/>
    <property type="project" value="UniProtKB-KW"/>
</dbReference>
<dbReference type="Gene3D" id="3.40.50.1820">
    <property type="entry name" value="alpha/beta hydrolase"/>
    <property type="match status" value="1"/>
</dbReference>
<evidence type="ECO:0000259" key="1">
    <source>
        <dbReference type="Pfam" id="PF12697"/>
    </source>
</evidence>
<proteinExistence type="predicted"/>
<keyword evidence="2" id="KW-0378">Hydrolase</keyword>
<reference evidence="2 3" key="1">
    <citation type="submission" date="2018-11" db="EMBL/GenBank/DDBJ databases">
        <title>The draft genome sequence of Amphritea opalescens ANRC-JH13T.</title>
        <authorList>
            <person name="Fang Z."/>
            <person name="Zhang Y."/>
            <person name="Han X."/>
        </authorList>
    </citation>
    <scope>NUCLEOTIDE SEQUENCE [LARGE SCALE GENOMIC DNA]</scope>
    <source>
        <strain evidence="2 3">ANRC-JH13</strain>
    </source>
</reference>
<name>A0A430KRK5_9GAMM</name>
<dbReference type="PANTHER" id="PTHR43689:SF8">
    <property type="entry name" value="ALPHA_BETA-HYDROLASES SUPERFAMILY PROTEIN"/>
    <property type="match status" value="1"/>
</dbReference>
<protein>
    <submittedName>
        <fullName evidence="2">Alpha/beta hydrolase</fullName>
    </submittedName>
</protein>
<dbReference type="AlphaFoldDB" id="A0A430KRK5"/>
<dbReference type="PANTHER" id="PTHR43689">
    <property type="entry name" value="HYDROLASE"/>
    <property type="match status" value="1"/>
</dbReference>
<feature type="domain" description="AB hydrolase-1" evidence="1">
    <location>
        <begin position="7"/>
        <end position="238"/>
    </location>
</feature>
<dbReference type="InterPro" id="IPR000073">
    <property type="entry name" value="AB_hydrolase_1"/>
</dbReference>
<organism evidence="2 3">
    <name type="scientific">Amphritea opalescens</name>
    <dbReference type="NCBI Taxonomy" id="2490544"/>
    <lineage>
        <taxon>Bacteria</taxon>
        <taxon>Pseudomonadati</taxon>
        <taxon>Pseudomonadota</taxon>
        <taxon>Gammaproteobacteria</taxon>
        <taxon>Oceanospirillales</taxon>
        <taxon>Oceanospirillaceae</taxon>
        <taxon>Amphritea</taxon>
    </lineage>
</organism>
<dbReference type="RefSeq" id="WP_126158214.1">
    <property type="nucleotide sequence ID" value="NZ_RQXW01000006.1"/>
</dbReference>
<evidence type="ECO:0000313" key="2">
    <source>
        <dbReference type="EMBL" id="RTE66141.1"/>
    </source>
</evidence>
<sequence>MAKQHWILLRGLCRESRHWGAFPELMQQRLANTEVSCIDLPGNGRRHRHPCPTSVNELIDDLHRRHRPEQPVYLLGLSLGGMIAYHWMQEYPDDLRGIVLVNCSLSPEHSLPLRLQPNAWPKLIRAMLSSGYPREKALFDLTCEQQLGRDELLTFWQMYQLEYPLSFTNVRRQLQLAIKCGIQPYPPKKPVLLLSGANDKLINPRCSEQLANAWRMPHLSHPDAGHDLPHDQPDWLIQQIKEWLKE</sequence>